<dbReference type="EMBL" id="CP036275">
    <property type="protein sequence ID" value="QDU41085.1"/>
    <property type="molecule type" value="Genomic_DNA"/>
</dbReference>
<dbReference type="RefSeq" id="WP_145372303.1">
    <property type="nucleotide sequence ID" value="NZ_CP036275.1"/>
</dbReference>
<keyword evidence="3" id="KW-1185">Reference proteome</keyword>
<dbReference type="OrthoDB" id="214087at2"/>
<evidence type="ECO:0000313" key="2">
    <source>
        <dbReference type="EMBL" id="QDU41085.1"/>
    </source>
</evidence>
<organism evidence="2 3">
    <name type="scientific">Maioricimonas rarisocia</name>
    <dbReference type="NCBI Taxonomy" id="2528026"/>
    <lineage>
        <taxon>Bacteria</taxon>
        <taxon>Pseudomonadati</taxon>
        <taxon>Planctomycetota</taxon>
        <taxon>Planctomycetia</taxon>
        <taxon>Planctomycetales</taxon>
        <taxon>Planctomycetaceae</taxon>
        <taxon>Maioricimonas</taxon>
    </lineage>
</organism>
<reference evidence="2 3" key="1">
    <citation type="submission" date="2019-02" db="EMBL/GenBank/DDBJ databases">
        <title>Deep-cultivation of Planctomycetes and their phenomic and genomic characterization uncovers novel biology.</title>
        <authorList>
            <person name="Wiegand S."/>
            <person name="Jogler M."/>
            <person name="Boedeker C."/>
            <person name="Pinto D."/>
            <person name="Vollmers J."/>
            <person name="Rivas-Marin E."/>
            <person name="Kohn T."/>
            <person name="Peeters S.H."/>
            <person name="Heuer A."/>
            <person name="Rast P."/>
            <person name="Oberbeckmann S."/>
            <person name="Bunk B."/>
            <person name="Jeske O."/>
            <person name="Meyerdierks A."/>
            <person name="Storesund J.E."/>
            <person name="Kallscheuer N."/>
            <person name="Luecker S."/>
            <person name="Lage O.M."/>
            <person name="Pohl T."/>
            <person name="Merkel B.J."/>
            <person name="Hornburger P."/>
            <person name="Mueller R.-W."/>
            <person name="Bruemmer F."/>
            <person name="Labrenz M."/>
            <person name="Spormann A.M."/>
            <person name="Op den Camp H."/>
            <person name="Overmann J."/>
            <person name="Amann R."/>
            <person name="Jetten M.S.M."/>
            <person name="Mascher T."/>
            <person name="Medema M.H."/>
            <person name="Devos D.P."/>
            <person name="Kaster A.-K."/>
            <person name="Ovreas L."/>
            <person name="Rohde M."/>
            <person name="Galperin M.Y."/>
            <person name="Jogler C."/>
        </authorList>
    </citation>
    <scope>NUCLEOTIDE SEQUENCE [LARGE SCALE GENOMIC DNA]</scope>
    <source>
        <strain evidence="2 3">Mal4</strain>
    </source>
</reference>
<feature type="compositionally biased region" description="Acidic residues" evidence="1">
    <location>
        <begin position="106"/>
        <end position="116"/>
    </location>
</feature>
<evidence type="ECO:0000256" key="1">
    <source>
        <dbReference type="SAM" id="MobiDB-lite"/>
    </source>
</evidence>
<dbReference type="Proteomes" id="UP000320496">
    <property type="component" value="Chromosome"/>
</dbReference>
<name>A0A517ZF18_9PLAN</name>
<feature type="region of interest" description="Disordered" evidence="1">
    <location>
        <begin position="96"/>
        <end position="116"/>
    </location>
</feature>
<proteinExistence type="predicted"/>
<sequence>MADAVEPLPVLAGHEANCLSDPEQEGYLQLMLRGASPAAACLQLELPVGNVLRTMEQQPEFRERLRQVRELLSQNVAAALYRAAMEGSVSAQSFYLKNQPPPEWPQPDEADSDIDDAMSNDELLDRCRAAGLAVPPEVETLLRRPDRAPAPAAVSPADPDRPS</sequence>
<gene>
    <name evidence="2" type="ORF">Mal4_54500</name>
</gene>
<evidence type="ECO:0000313" key="3">
    <source>
        <dbReference type="Proteomes" id="UP000320496"/>
    </source>
</evidence>
<protein>
    <submittedName>
        <fullName evidence="2">Uncharacterized protein</fullName>
    </submittedName>
</protein>
<dbReference type="KEGG" id="mri:Mal4_54500"/>
<accession>A0A517ZF18</accession>
<dbReference type="AlphaFoldDB" id="A0A517ZF18"/>
<feature type="region of interest" description="Disordered" evidence="1">
    <location>
        <begin position="138"/>
        <end position="163"/>
    </location>
</feature>